<dbReference type="Pfam" id="PF06133">
    <property type="entry name" value="Com_YlbF"/>
    <property type="match status" value="1"/>
</dbReference>
<gene>
    <name evidence="1" type="ORF">ABNN70_10405</name>
</gene>
<sequence>MTRPQYSNEEIMAKAKELASRMGSTNQIRFYKHAEAKISANQKVLQLIDQIKRYQKESVNLQHFQKHEAYKRNEEKLHQLQEELDAIPVVQEFKQSQGEANDFLQQITRLISRRVTGDQEK</sequence>
<dbReference type="InterPro" id="IPR010368">
    <property type="entry name" value="Com_YlbF"/>
</dbReference>
<dbReference type="SUPFAM" id="SSF158622">
    <property type="entry name" value="YheA/YmcA-like"/>
    <property type="match status" value="1"/>
</dbReference>
<dbReference type="InterPro" id="IPR023378">
    <property type="entry name" value="YheA/YmcA-like_dom_sf"/>
</dbReference>
<reference evidence="1" key="1">
    <citation type="submission" date="2024-06" db="EMBL/GenBank/DDBJ databases">
        <authorList>
            <person name="Fan A."/>
            <person name="Zhang F.Y."/>
            <person name="Zhang L."/>
        </authorList>
    </citation>
    <scope>NUCLEOTIDE SEQUENCE</scope>
    <source>
        <strain evidence="1">Y61</strain>
    </source>
</reference>
<protein>
    <submittedName>
        <fullName evidence="1">YlbF family regulator</fullName>
    </submittedName>
</protein>
<dbReference type="Gene3D" id="1.20.1500.10">
    <property type="entry name" value="YheA/YmcA-like"/>
    <property type="match status" value="1"/>
</dbReference>
<proteinExistence type="predicted"/>
<evidence type="ECO:0000313" key="1">
    <source>
        <dbReference type="EMBL" id="XCJ16101.1"/>
    </source>
</evidence>
<name>A0AAU8ID28_9BACL</name>
<dbReference type="RefSeq" id="WP_353947739.1">
    <property type="nucleotide sequence ID" value="NZ_CP159510.1"/>
</dbReference>
<dbReference type="InterPro" id="IPR016783">
    <property type="entry name" value="Biofilm_formation_YmcA"/>
</dbReference>
<dbReference type="PANTHER" id="PTHR38448">
    <property type="entry name" value="REGULATORY PROTEIN YLBF-RELATED"/>
    <property type="match status" value="1"/>
</dbReference>
<dbReference type="AlphaFoldDB" id="A0AAU8ID28"/>
<dbReference type="EMBL" id="CP159510">
    <property type="protein sequence ID" value="XCJ16101.1"/>
    <property type="molecule type" value="Genomic_DNA"/>
</dbReference>
<dbReference type="PANTHER" id="PTHR38448:SF1">
    <property type="entry name" value="YLBF FAMILY REGULATOR"/>
    <property type="match status" value="1"/>
</dbReference>
<dbReference type="InterPro" id="IPR052767">
    <property type="entry name" value="Bact_com_dev_regulator"/>
</dbReference>
<organism evidence="1">
    <name type="scientific">Sporolactobacillus sp. Y61</name>
    <dbReference type="NCBI Taxonomy" id="3160863"/>
    <lineage>
        <taxon>Bacteria</taxon>
        <taxon>Bacillati</taxon>
        <taxon>Bacillota</taxon>
        <taxon>Bacilli</taxon>
        <taxon>Bacillales</taxon>
        <taxon>Sporolactobacillaceae</taxon>
        <taxon>Sporolactobacillus</taxon>
    </lineage>
</organism>
<dbReference type="PIRSF" id="PIRSF021287">
    <property type="entry name" value="Biofilm_formation_YmcA"/>
    <property type="match status" value="1"/>
</dbReference>
<accession>A0AAU8ID28</accession>